<name>A0A147EEW9_9MICO</name>
<evidence type="ECO:0000313" key="1">
    <source>
        <dbReference type="EMBL" id="KTR82719.1"/>
    </source>
</evidence>
<dbReference type="PANTHER" id="PTHR39328">
    <property type="entry name" value="BLL2871 PROTEIN"/>
    <property type="match status" value="1"/>
</dbReference>
<keyword evidence="2" id="KW-1185">Reference proteome</keyword>
<sequence>MTFSLLLRDPESGEFGSAISSSSPAVAARCVNLADGVGGAHSQNVTDPRLGHRLLDRLRAGDPAAEALSAVVSAADDASIAYRQLLVLDAAGRTAVYSGAQALGVFGSAERENAVAGGNMLAGLDVLDALVETALAATGPIEQRLLAALEAAIEAGGEAGPVHSAGISVVANAGWRVTDLRVDWSEHPIAELRRALDVWLPQRDAYVDRGIDPSAAPSYGVPGDE</sequence>
<dbReference type="OrthoDB" id="9790012at2"/>
<proteinExistence type="predicted"/>
<accession>A0A147EEW9</accession>
<dbReference type="InterPro" id="IPR029055">
    <property type="entry name" value="Ntn_hydrolases_N"/>
</dbReference>
<organism evidence="1 2">
    <name type="scientific">Leucobacter chromiiresistens</name>
    <dbReference type="NCBI Taxonomy" id="1079994"/>
    <lineage>
        <taxon>Bacteria</taxon>
        <taxon>Bacillati</taxon>
        <taxon>Actinomycetota</taxon>
        <taxon>Actinomycetes</taxon>
        <taxon>Micrococcales</taxon>
        <taxon>Microbacteriaceae</taxon>
        <taxon>Leucobacter</taxon>
    </lineage>
</organism>
<dbReference type="EMBL" id="LDRK01000092">
    <property type="protein sequence ID" value="KTR82719.1"/>
    <property type="molecule type" value="Genomic_DNA"/>
</dbReference>
<dbReference type="PATRIC" id="fig|1079994.3.peg.2604"/>
<dbReference type="InterPro" id="IPR010430">
    <property type="entry name" value="DUF1028"/>
</dbReference>
<protein>
    <submittedName>
        <fullName evidence="1">Major pilin protein fimA</fullName>
    </submittedName>
</protein>
<dbReference type="PANTHER" id="PTHR39328:SF1">
    <property type="entry name" value="BLL2871 PROTEIN"/>
    <property type="match status" value="1"/>
</dbReference>
<dbReference type="Gene3D" id="3.60.20.10">
    <property type="entry name" value="Glutamine Phosphoribosylpyrophosphate, subunit 1, domain 1"/>
    <property type="match status" value="1"/>
</dbReference>
<dbReference type="AlphaFoldDB" id="A0A147EEW9"/>
<gene>
    <name evidence="1" type="ORF">NS354_11065</name>
</gene>
<dbReference type="RefSeq" id="WP_058594536.1">
    <property type="nucleotide sequence ID" value="NZ_LDRK01000092.1"/>
</dbReference>
<dbReference type="Proteomes" id="UP000070810">
    <property type="component" value="Unassembled WGS sequence"/>
</dbReference>
<reference evidence="1 2" key="1">
    <citation type="journal article" date="2016" name="Front. Microbiol.">
        <title>Genomic Resource of Rice Seed Associated Bacteria.</title>
        <authorList>
            <person name="Midha S."/>
            <person name="Bansal K."/>
            <person name="Sharma S."/>
            <person name="Kumar N."/>
            <person name="Patil P.P."/>
            <person name="Chaudhry V."/>
            <person name="Patil P.B."/>
        </authorList>
    </citation>
    <scope>NUCLEOTIDE SEQUENCE [LARGE SCALE GENOMIC DNA]</scope>
    <source>
        <strain evidence="1 2">NS354</strain>
    </source>
</reference>
<dbReference type="SUPFAM" id="SSF56235">
    <property type="entry name" value="N-terminal nucleophile aminohydrolases (Ntn hydrolases)"/>
    <property type="match status" value="1"/>
</dbReference>
<evidence type="ECO:0000313" key="2">
    <source>
        <dbReference type="Proteomes" id="UP000070810"/>
    </source>
</evidence>
<comment type="caution">
    <text evidence="1">The sequence shown here is derived from an EMBL/GenBank/DDBJ whole genome shotgun (WGS) entry which is preliminary data.</text>
</comment>
<dbReference type="Pfam" id="PF06267">
    <property type="entry name" value="DUF1028"/>
    <property type="match status" value="1"/>
</dbReference>